<evidence type="ECO:0000313" key="2">
    <source>
        <dbReference type="Proteomes" id="UP001303046"/>
    </source>
</evidence>
<name>A0ABR1BV89_NECAM</name>
<dbReference type="Proteomes" id="UP001303046">
    <property type="component" value="Unassembled WGS sequence"/>
</dbReference>
<accession>A0ABR1BV89</accession>
<keyword evidence="2" id="KW-1185">Reference proteome</keyword>
<organism evidence="1 2">
    <name type="scientific">Necator americanus</name>
    <name type="common">Human hookworm</name>
    <dbReference type="NCBI Taxonomy" id="51031"/>
    <lineage>
        <taxon>Eukaryota</taxon>
        <taxon>Metazoa</taxon>
        <taxon>Ecdysozoa</taxon>
        <taxon>Nematoda</taxon>
        <taxon>Chromadorea</taxon>
        <taxon>Rhabditida</taxon>
        <taxon>Rhabditina</taxon>
        <taxon>Rhabditomorpha</taxon>
        <taxon>Strongyloidea</taxon>
        <taxon>Ancylostomatidae</taxon>
        <taxon>Bunostominae</taxon>
        <taxon>Necator</taxon>
    </lineage>
</organism>
<evidence type="ECO:0008006" key="3">
    <source>
        <dbReference type="Google" id="ProtNLM"/>
    </source>
</evidence>
<reference evidence="1 2" key="1">
    <citation type="submission" date="2023-08" db="EMBL/GenBank/DDBJ databases">
        <title>A Necator americanus chromosomal reference genome.</title>
        <authorList>
            <person name="Ilik V."/>
            <person name="Petrzelkova K.J."/>
            <person name="Pardy F."/>
            <person name="Fuh T."/>
            <person name="Niatou-Singa F.S."/>
            <person name="Gouil Q."/>
            <person name="Baker L."/>
            <person name="Ritchie M.E."/>
            <person name="Jex A.R."/>
            <person name="Gazzola D."/>
            <person name="Li H."/>
            <person name="Toshio Fujiwara R."/>
            <person name="Zhan B."/>
            <person name="Aroian R.V."/>
            <person name="Pafco B."/>
            <person name="Schwarz E.M."/>
        </authorList>
    </citation>
    <scope>NUCLEOTIDE SEQUENCE [LARGE SCALE GENOMIC DNA]</scope>
    <source>
        <strain evidence="1 2">Aroian</strain>
        <tissue evidence="1">Whole animal</tissue>
    </source>
</reference>
<sequence>MATPESHCKTADVDLRILFGSVENGSGNLRECRALRSELVFEFCISACQVNESALDNPDGSGALAQSAVDVASCSRCSNAATPFIEDDSPKLLLPN</sequence>
<comment type="caution">
    <text evidence="1">The sequence shown here is derived from an EMBL/GenBank/DDBJ whole genome shotgun (WGS) entry which is preliminary data.</text>
</comment>
<evidence type="ECO:0000313" key="1">
    <source>
        <dbReference type="EMBL" id="KAK6730297.1"/>
    </source>
</evidence>
<protein>
    <recommendedName>
        <fullName evidence="3">ZP domain-containing protein</fullName>
    </recommendedName>
</protein>
<gene>
    <name evidence="1" type="primary">Necator_chrI.g3145</name>
    <name evidence="1" type="ORF">RB195_007016</name>
</gene>
<proteinExistence type="predicted"/>
<dbReference type="EMBL" id="JAVFWL010000001">
    <property type="protein sequence ID" value="KAK6730297.1"/>
    <property type="molecule type" value="Genomic_DNA"/>
</dbReference>